<feature type="domain" description="Protein TsetseEP" evidence="3">
    <location>
        <begin position="38"/>
        <end position="155"/>
    </location>
</feature>
<feature type="signal peptide" evidence="2">
    <location>
        <begin position="1"/>
        <end position="19"/>
    </location>
</feature>
<gene>
    <name evidence="5" type="primary">LOC101890305</name>
</gene>
<feature type="compositionally biased region" description="Pro residues" evidence="1">
    <location>
        <begin position="217"/>
        <end position="228"/>
    </location>
</feature>
<dbReference type="Proteomes" id="UP001652621">
    <property type="component" value="Unplaced"/>
</dbReference>
<reference evidence="5" key="1">
    <citation type="submission" date="2025-08" db="UniProtKB">
        <authorList>
            <consortium name="RefSeq"/>
        </authorList>
    </citation>
    <scope>IDENTIFICATION</scope>
    <source>
        <strain evidence="5">Aabys</strain>
        <tissue evidence="5">Whole body</tissue>
    </source>
</reference>
<feature type="chain" id="PRO_5046298211" evidence="2">
    <location>
        <begin position="20"/>
        <end position="279"/>
    </location>
</feature>
<feature type="compositionally biased region" description="Low complexity" evidence="1">
    <location>
        <begin position="188"/>
        <end position="216"/>
    </location>
</feature>
<evidence type="ECO:0000313" key="4">
    <source>
        <dbReference type="Proteomes" id="UP001652621"/>
    </source>
</evidence>
<sequence>MLKTLFLIGIIFLKSLCFGRTNLVNTIIKTTQFSDGSSVDCFAWYLPKINEVANTYELAYLQCLNEANAERQALDDGVLSDREQLDNDAEQICNLYGNCGREGEFLEDFFDCYANVSREVQTTTDAMEILSYKNVQHLKLNYEIIMYNQNNCTDACSNVYVQETTGLYAELQACLSGEVYTTSELPSTEDLTTKTTTEEVTSTTETYSMETTSSTATPPPPPPTPPTLQPIITPPNNITPIEPEIVTTPAAPTHPTPTTPKSTESPFPTPPNVGSFLIQ</sequence>
<accession>A0A9J7CNF4</accession>
<evidence type="ECO:0000313" key="5">
    <source>
        <dbReference type="RefSeq" id="XP_005179721.2"/>
    </source>
</evidence>
<dbReference type="VEuPathDB" id="VectorBase:MDOA003033"/>
<evidence type="ECO:0000256" key="1">
    <source>
        <dbReference type="SAM" id="MobiDB-lite"/>
    </source>
</evidence>
<dbReference type="InterPro" id="IPR007931">
    <property type="entry name" value="TsetseEP"/>
</dbReference>
<dbReference type="Pfam" id="PF05267">
    <property type="entry name" value="DUF725"/>
    <property type="match status" value="1"/>
</dbReference>
<name>A0A9J7CNF4_MUSDO</name>
<feature type="compositionally biased region" description="Low complexity" evidence="1">
    <location>
        <begin position="229"/>
        <end position="251"/>
    </location>
</feature>
<proteinExistence type="predicted"/>
<evidence type="ECO:0000259" key="3">
    <source>
        <dbReference type="Pfam" id="PF05267"/>
    </source>
</evidence>
<dbReference type="GeneID" id="101890305"/>
<protein>
    <submittedName>
        <fullName evidence="5">Uncharacterized protein LOC101890305</fullName>
    </submittedName>
</protein>
<keyword evidence="2" id="KW-0732">Signal</keyword>
<dbReference type="OrthoDB" id="8058973at2759"/>
<dbReference type="VEuPathDB" id="VectorBase:MDOMA2_007627"/>
<organism evidence="4 5">
    <name type="scientific">Musca domestica</name>
    <name type="common">House fly</name>
    <dbReference type="NCBI Taxonomy" id="7370"/>
    <lineage>
        <taxon>Eukaryota</taxon>
        <taxon>Metazoa</taxon>
        <taxon>Ecdysozoa</taxon>
        <taxon>Arthropoda</taxon>
        <taxon>Hexapoda</taxon>
        <taxon>Insecta</taxon>
        <taxon>Pterygota</taxon>
        <taxon>Neoptera</taxon>
        <taxon>Endopterygota</taxon>
        <taxon>Diptera</taxon>
        <taxon>Brachycera</taxon>
        <taxon>Muscomorpha</taxon>
        <taxon>Muscoidea</taxon>
        <taxon>Muscidae</taxon>
        <taxon>Musca</taxon>
    </lineage>
</organism>
<keyword evidence="4" id="KW-1185">Reference proteome</keyword>
<dbReference type="RefSeq" id="XP_005179721.2">
    <property type="nucleotide sequence ID" value="XM_005179664.4"/>
</dbReference>
<evidence type="ECO:0000256" key="2">
    <source>
        <dbReference type="SAM" id="SignalP"/>
    </source>
</evidence>
<feature type="region of interest" description="Disordered" evidence="1">
    <location>
        <begin position="184"/>
        <end position="279"/>
    </location>
</feature>